<dbReference type="SMART" id="SM00595">
    <property type="entry name" value="MADF"/>
    <property type="match status" value="1"/>
</dbReference>
<dbReference type="PROSITE" id="PS51031">
    <property type="entry name" value="BESS"/>
    <property type="match status" value="1"/>
</dbReference>
<proteinExistence type="predicted"/>
<dbReference type="GO" id="GO:0005737">
    <property type="term" value="C:cytoplasm"/>
    <property type="evidence" value="ECO:0007669"/>
    <property type="project" value="TreeGrafter"/>
</dbReference>
<dbReference type="GO" id="GO:0035515">
    <property type="term" value="F:oxidative RNA demethylase activity"/>
    <property type="evidence" value="ECO:0007669"/>
    <property type="project" value="TreeGrafter"/>
</dbReference>
<feature type="region of interest" description="Disordered" evidence="3">
    <location>
        <begin position="762"/>
        <end position="800"/>
    </location>
</feature>
<dbReference type="Proteomes" id="UP001487740">
    <property type="component" value="Unassembled WGS sequence"/>
</dbReference>
<dbReference type="PROSITE" id="PS51029">
    <property type="entry name" value="MADF"/>
    <property type="match status" value="1"/>
</dbReference>
<dbReference type="GO" id="GO:0005634">
    <property type="term" value="C:nucleus"/>
    <property type="evidence" value="ECO:0007669"/>
    <property type="project" value="UniProtKB-SubCell"/>
</dbReference>
<evidence type="ECO:0000313" key="7">
    <source>
        <dbReference type="Proteomes" id="UP001487740"/>
    </source>
</evidence>
<feature type="domain" description="MADF" evidence="4">
    <location>
        <begin position="665"/>
        <end position="758"/>
    </location>
</feature>
<feature type="region of interest" description="Disordered" evidence="3">
    <location>
        <begin position="366"/>
        <end position="391"/>
    </location>
</feature>
<dbReference type="InterPro" id="IPR037151">
    <property type="entry name" value="AlkB-like_sf"/>
</dbReference>
<evidence type="ECO:0000256" key="2">
    <source>
        <dbReference type="PROSITE-ProRule" id="PRU00371"/>
    </source>
</evidence>
<dbReference type="GO" id="GO:0008198">
    <property type="term" value="F:ferrous iron binding"/>
    <property type="evidence" value="ECO:0007669"/>
    <property type="project" value="TreeGrafter"/>
</dbReference>
<feature type="compositionally biased region" description="Acidic residues" evidence="3">
    <location>
        <begin position="379"/>
        <end position="388"/>
    </location>
</feature>
<comment type="caution">
    <text evidence="6">The sequence shown here is derived from an EMBL/GenBank/DDBJ whole genome shotgun (WGS) entry which is preliminary data.</text>
</comment>
<dbReference type="Gene3D" id="2.60.120.590">
    <property type="entry name" value="Alpha-ketoglutarate-dependent dioxygenase AlkB-like"/>
    <property type="match status" value="1"/>
</dbReference>
<dbReference type="PANTHER" id="PTHR16557:SF2">
    <property type="entry name" value="NUCLEIC ACID DIOXYGENASE ALKBH1"/>
    <property type="match status" value="1"/>
</dbReference>
<dbReference type="GO" id="GO:0035513">
    <property type="term" value="P:oxidative RNA demethylation"/>
    <property type="evidence" value="ECO:0007669"/>
    <property type="project" value="TreeGrafter"/>
</dbReference>
<feature type="compositionally biased region" description="Acidic residues" evidence="3">
    <location>
        <begin position="776"/>
        <end position="790"/>
    </location>
</feature>
<dbReference type="AlphaFoldDB" id="A0AAW0STK7"/>
<accession>A0AAW0STK7</accession>
<dbReference type="SUPFAM" id="SSF51197">
    <property type="entry name" value="Clavaminate synthase-like"/>
    <property type="match status" value="1"/>
</dbReference>
<reference evidence="6 7" key="1">
    <citation type="submission" date="2023-03" db="EMBL/GenBank/DDBJ databases">
        <title>High-quality genome of Scylla paramamosain provides insights in environmental adaptation.</title>
        <authorList>
            <person name="Zhang L."/>
        </authorList>
    </citation>
    <scope>NUCLEOTIDE SEQUENCE [LARGE SCALE GENOMIC DNA]</scope>
    <source>
        <strain evidence="6">LZ_2023a</strain>
        <tissue evidence="6">Muscle</tissue>
    </source>
</reference>
<keyword evidence="1" id="KW-0408">Iron</keyword>
<feature type="compositionally biased region" description="Polar residues" evidence="3">
    <location>
        <begin position="535"/>
        <end position="545"/>
    </location>
</feature>
<protein>
    <recommendedName>
        <fullName evidence="8">MADF domain-containing protein</fullName>
    </recommendedName>
</protein>
<feature type="compositionally biased region" description="Basic and acidic residues" evidence="3">
    <location>
        <begin position="50"/>
        <end position="90"/>
    </location>
</feature>
<evidence type="ECO:0000313" key="6">
    <source>
        <dbReference type="EMBL" id="KAK8378060.1"/>
    </source>
</evidence>
<feature type="region of interest" description="Disordered" evidence="3">
    <location>
        <begin position="528"/>
        <end position="645"/>
    </location>
</feature>
<evidence type="ECO:0000259" key="5">
    <source>
        <dbReference type="PROSITE" id="PS51031"/>
    </source>
</evidence>
<evidence type="ECO:0000256" key="1">
    <source>
        <dbReference type="PIRSR" id="PIRSR604574-2"/>
    </source>
</evidence>
<dbReference type="Pfam" id="PF10545">
    <property type="entry name" value="MADF_DNA_bdg"/>
    <property type="match status" value="1"/>
</dbReference>
<dbReference type="GO" id="GO:0003677">
    <property type="term" value="F:DNA binding"/>
    <property type="evidence" value="ECO:0007669"/>
    <property type="project" value="InterPro"/>
</dbReference>
<comment type="cofactor">
    <cofactor evidence="1">
        <name>Fe(2+)</name>
        <dbReference type="ChEBI" id="CHEBI:29033"/>
    </cofactor>
    <text evidence="1">Binds 1 Fe(2+) ion per subunit.</text>
</comment>
<dbReference type="InterPro" id="IPR006578">
    <property type="entry name" value="MADF-dom"/>
</dbReference>
<dbReference type="PANTHER" id="PTHR16557">
    <property type="entry name" value="ALKYLATED DNA REPAIR PROTEIN ALKB-RELATED"/>
    <property type="match status" value="1"/>
</dbReference>
<dbReference type="Pfam" id="PF02944">
    <property type="entry name" value="BESS"/>
    <property type="match status" value="1"/>
</dbReference>
<keyword evidence="7" id="KW-1185">Reference proteome</keyword>
<gene>
    <name evidence="6" type="ORF">O3P69_018780</name>
</gene>
<name>A0AAW0STK7_SCYPA</name>
<feature type="compositionally biased region" description="Low complexity" evidence="3">
    <location>
        <begin position="563"/>
        <end position="574"/>
    </location>
</feature>
<keyword evidence="1" id="KW-0479">Metal-binding</keyword>
<feature type="binding site" evidence="1">
    <location>
        <position position="285"/>
    </location>
    <ligand>
        <name>Fe cation</name>
        <dbReference type="ChEBI" id="CHEBI:24875"/>
        <note>catalytic</note>
    </ligand>
</feature>
<feature type="domain" description="BESS" evidence="5">
    <location>
        <begin position="833"/>
        <end position="872"/>
    </location>
</feature>
<feature type="binding site" evidence="1">
    <location>
        <position position="335"/>
    </location>
    <ligand>
        <name>Fe cation</name>
        <dbReference type="ChEBI" id="CHEBI:24875"/>
        <note>catalytic</note>
    </ligand>
</feature>
<keyword evidence="2" id="KW-0539">Nucleus</keyword>
<comment type="subcellular location">
    <subcellularLocation>
        <location evidence="2">Nucleus</location>
    </subcellularLocation>
</comment>
<feature type="compositionally biased region" description="Basic and acidic residues" evidence="3">
    <location>
        <begin position="1"/>
        <end position="43"/>
    </location>
</feature>
<feature type="compositionally biased region" description="Gly residues" evidence="3">
    <location>
        <begin position="553"/>
        <end position="562"/>
    </location>
</feature>
<organism evidence="6 7">
    <name type="scientific">Scylla paramamosain</name>
    <name type="common">Mud crab</name>
    <dbReference type="NCBI Taxonomy" id="85552"/>
    <lineage>
        <taxon>Eukaryota</taxon>
        <taxon>Metazoa</taxon>
        <taxon>Ecdysozoa</taxon>
        <taxon>Arthropoda</taxon>
        <taxon>Crustacea</taxon>
        <taxon>Multicrustacea</taxon>
        <taxon>Malacostraca</taxon>
        <taxon>Eumalacostraca</taxon>
        <taxon>Eucarida</taxon>
        <taxon>Decapoda</taxon>
        <taxon>Pleocyemata</taxon>
        <taxon>Brachyura</taxon>
        <taxon>Eubrachyura</taxon>
        <taxon>Portunoidea</taxon>
        <taxon>Portunidae</taxon>
        <taxon>Portuninae</taxon>
        <taxon>Scylla</taxon>
    </lineage>
</organism>
<evidence type="ECO:0000256" key="3">
    <source>
        <dbReference type="SAM" id="MobiDB-lite"/>
    </source>
</evidence>
<dbReference type="GO" id="GO:0035516">
    <property type="term" value="F:broad specificity oxidative DNA demethylase activity"/>
    <property type="evidence" value="ECO:0007669"/>
    <property type="project" value="TreeGrafter"/>
</dbReference>
<dbReference type="InterPro" id="IPR004210">
    <property type="entry name" value="BESS_motif"/>
</dbReference>
<feature type="compositionally biased region" description="Pro residues" evidence="3">
    <location>
        <begin position="612"/>
        <end position="624"/>
    </location>
</feature>
<feature type="region of interest" description="Disordered" evidence="3">
    <location>
        <begin position="1"/>
        <end position="90"/>
    </location>
</feature>
<sequence>MNKEKEKENKMNKEKEKEDKMKNKEKDEKEKEKEERLMNKTEKEEEEEREEKKDRQIEKTGRQDKKKTKEEEKEEKKDRQTEKTGTQDKEEDKFKDIFKYYKRRKPPPDLTQAIDVDSCCVEVQSCRQPSEEDKAVAQEAGLTPPHTWTVHCLVNHPGLVIVRNPFTRAGQLAWACRCLRDMARLPHKTNLASHGVHLEGSTWWQLCRTEEGRRTGLREKLRWVTLGYHHDWDTKEYSEDNRSEMPDSVVRLCGVVARVLGLCGGGGGGGEFKAQAALTQTTQNHIWRHRYSLSASARVPCFLMGGCTKATAPSAILLHSGDIVVMAGTARLCYHAVPRILMQCERRRRKEEEEEGEEPWAVEFSKVKKQRKKRKVEEKEDEEEEEWEPTTAAALPQVCAGAARQMVGWPGPWLPLPCCTMHGVNRGAAQLWCCAPHYRQASPVGGGEWLEHSLGTPSISPREASRRPELRILPIFPGRLPPPHHHHQSMAAGCAARPGCLPSGPAAGGELTTLLMVTGRVLVTTHPQPLPRALQPSSTTATLHSHSNRCRGLAGGGGGGRGTSHWSAGGSCRAAGRRGHGRATVPGWRPGCQILTPSHHAPRGTGHHVLPGPRPAPPPPPPPPRDADSRGSCRTGPPNPAEQTQWRAACPGRPVSSLLIDLDERLIIEVQQYPALYDQGSQDYRDLRKKESMWHAVSESLGLHVRECQARWRVLRDKFAREMRKNVNAKKAGGNALQVYQGSWALMSHLMFLTSHVKHRSSQGSFKRKTPSEAGISEEDEDCIFSEDEPPSPSPPPVKRVKTEVDHTATPAGELDARKVGAATVAGILEWEGDAERMFCLSLVPIIRRLDPDKRSLAKLHIQRLLHNLEFPQVKVELRSG</sequence>
<dbReference type="EMBL" id="JARAKH010000046">
    <property type="protein sequence ID" value="KAK8378060.1"/>
    <property type="molecule type" value="Genomic_DNA"/>
</dbReference>
<evidence type="ECO:0008006" key="8">
    <source>
        <dbReference type="Google" id="ProtNLM"/>
    </source>
</evidence>
<dbReference type="InterPro" id="IPR004574">
    <property type="entry name" value="Alkb"/>
</dbReference>
<evidence type="ECO:0000259" key="4">
    <source>
        <dbReference type="PROSITE" id="PS51029"/>
    </source>
</evidence>